<evidence type="ECO:0000256" key="1">
    <source>
        <dbReference type="ARBA" id="ARBA00009156"/>
    </source>
</evidence>
<dbReference type="InterPro" id="IPR018483">
    <property type="entry name" value="Carb_kinase_FGGY_CS"/>
</dbReference>
<dbReference type="GO" id="GO:0005998">
    <property type="term" value="P:xylulose catabolic process"/>
    <property type="evidence" value="ECO:0007669"/>
    <property type="project" value="UniProtKB-UniRule"/>
</dbReference>
<reference evidence="13 14" key="1">
    <citation type="submission" date="2019-03" db="EMBL/GenBank/DDBJ databases">
        <title>Complete genome sequence of Paenisporosarcina antarctica CGMCC 1.6503T.</title>
        <authorList>
            <person name="Rong J.-C."/>
            <person name="Chi N.-Y."/>
            <person name="Zhang Q.-F."/>
        </authorList>
    </citation>
    <scope>NUCLEOTIDE SEQUENCE [LARGE SCALE GENOMIC DNA]</scope>
    <source>
        <strain evidence="13 14">CGMCC 1.6503</strain>
    </source>
</reference>
<dbReference type="Pfam" id="PF00370">
    <property type="entry name" value="FGGY_N"/>
    <property type="match status" value="1"/>
</dbReference>
<keyword evidence="4 8" id="KW-0547">Nucleotide-binding</keyword>
<keyword evidence="2 8" id="KW-0859">Xylose metabolism</keyword>
<evidence type="ECO:0000256" key="8">
    <source>
        <dbReference type="HAMAP-Rule" id="MF_02220"/>
    </source>
</evidence>
<keyword evidence="6 8" id="KW-0067">ATP-binding</keyword>
<evidence type="ECO:0000256" key="4">
    <source>
        <dbReference type="ARBA" id="ARBA00022741"/>
    </source>
</evidence>
<evidence type="ECO:0000259" key="11">
    <source>
        <dbReference type="Pfam" id="PF00370"/>
    </source>
</evidence>
<feature type="domain" description="Carbohydrate kinase FGGY N-terminal" evidence="11">
    <location>
        <begin position="3"/>
        <end position="246"/>
    </location>
</feature>
<dbReference type="AlphaFoldDB" id="A0A4P7A182"/>
<feature type="site" description="Important for activity" evidence="8">
    <location>
        <position position="8"/>
    </location>
</feature>
<comment type="catalytic activity">
    <reaction evidence="8 10">
        <text>D-xylulose + ATP = D-xylulose 5-phosphate + ADP + H(+)</text>
        <dbReference type="Rhea" id="RHEA:10964"/>
        <dbReference type="ChEBI" id="CHEBI:15378"/>
        <dbReference type="ChEBI" id="CHEBI:17140"/>
        <dbReference type="ChEBI" id="CHEBI:30616"/>
        <dbReference type="ChEBI" id="CHEBI:57737"/>
        <dbReference type="ChEBI" id="CHEBI:456216"/>
        <dbReference type="EC" id="2.7.1.17"/>
    </reaction>
</comment>
<proteinExistence type="inferred from homology"/>
<dbReference type="PROSITE" id="PS00445">
    <property type="entry name" value="FGGY_KINASES_2"/>
    <property type="match status" value="1"/>
</dbReference>
<dbReference type="InterPro" id="IPR018485">
    <property type="entry name" value="FGGY_C"/>
</dbReference>
<accession>A0A4P7A182</accession>
<evidence type="ECO:0000256" key="5">
    <source>
        <dbReference type="ARBA" id="ARBA00022777"/>
    </source>
</evidence>
<dbReference type="PIRSF" id="PIRSF000538">
    <property type="entry name" value="GlpK"/>
    <property type="match status" value="1"/>
</dbReference>
<keyword evidence="14" id="KW-1185">Reference proteome</keyword>
<evidence type="ECO:0000256" key="6">
    <source>
        <dbReference type="ARBA" id="ARBA00022840"/>
    </source>
</evidence>
<evidence type="ECO:0000256" key="3">
    <source>
        <dbReference type="ARBA" id="ARBA00022679"/>
    </source>
</evidence>
<feature type="binding site" evidence="8">
    <location>
        <begin position="81"/>
        <end position="82"/>
    </location>
    <ligand>
        <name>substrate</name>
    </ligand>
</feature>
<dbReference type="GO" id="GO:0005524">
    <property type="term" value="F:ATP binding"/>
    <property type="evidence" value="ECO:0007669"/>
    <property type="project" value="UniProtKB-UniRule"/>
</dbReference>
<dbReference type="SUPFAM" id="SSF53067">
    <property type="entry name" value="Actin-like ATPase domain"/>
    <property type="match status" value="2"/>
</dbReference>
<dbReference type="NCBIfam" id="TIGR01312">
    <property type="entry name" value="XylB"/>
    <property type="match status" value="1"/>
</dbReference>
<dbReference type="Gene3D" id="3.30.420.40">
    <property type="match status" value="2"/>
</dbReference>
<keyword evidence="7 8" id="KW-0119">Carbohydrate metabolism</keyword>
<dbReference type="PROSITE" id="PS00933">
    <property type="entry name" value="FGGY_KINASES_1"/>
    <property type="match status" value="1"/>
</dbReference>
<feature type="active site" description="Proton acceptor" evidence="8">
    <location>
        <position position="239"/>
    </location>
</feature>
<dbReference type="RefSeq" id="WP_134211231.1">
    <property type="nucleotide sequence ID" value="NZ_CP038015.1"/>
</dbReference>
<evidence type="ECO:0000256" key="10">
    <source>
        <dbReference type="RuleBase" id="RU364073"/>
    </source>
</evidence>
<protein>
    <recommendedName>
        <fullName evidence="8 10">Xylulose kinase</fullName>
        <shortName evidence="8 10">Xylulokinase</shortName>
        <ecNumber evidence="8 10">2.7.1.17</ecNumber>
    </recommendedName>
</protein>
<dbReference type="InterPro" id="IPR006000">
    <property type="entry name" value="Xylulokinase"/>
</dbReference>
<dbReference type="CDD" id="cd07808">
    <property type="entry name" value="ASKHA_NBD_FGGY_EcXK-like"/>
    <property type="match status" value="1"/>
</dbReference>
<name>A0A4P7A182_9BACL</name>
<dbReference type="EC" id="2.7.1.17" evidence="8 10"/>
<dbReference type="GO" id="GO:0004856">
    <property type="term" value="F:D-xylulokinase activity"/>
    <property type="evidence" value="ECO:0007669"/>
    <property type="project" value="UniProtKB-UniRule"/>
</dbReference>
<dbReference type="HAMAP" id="MF_02220">
    <property type="entry name" value="XylB"/>
    <property type="match status" value="1"/>
</dbReference>
<sequence>MKYVIGIDLGTSAVKAILVDQSGEVVAEVSHPYPLIQKSAGYSEQNPEEWVKQTAKALAELVSIFTGDSSDIEGISYSGQMHGLVLLNENFQVLRPAILWNDTRTSQQCERITEEFGEEILAISKNLVLEGFTLPKILWVQEHEPDLFKQAAVFLLPKDYVRYWMTGMIHSEYSDAAGTLLLDVVNKEWNSEILRKFSIPETICPPLVESHALVGTVRPEVASELGLSVQTKVFAGGADNACGAIGAGILSSKDTLCSIGTSGVILSYESDKETDYQGNVHFFNHGKVNSFYSMGVTLSAGQSLTWFKNTFAQNETFEQMIDAIYDVPVGSEGLLFTPYLFGERTPHPDSLIRGSFIGISGSHRQEHFVRAVLEGITFSLNETIQLFRQAGKNVDTIISIGGGAKSDSWLQIQADIFNAKVIKLKSEQGPGLGAAMLAAYGVGWFSSLEECAKKFIQYSSEFHPHKDRVEKYQQLFEIYQMVYSKTKEINHKLAQFRS</sequence>
<dbReference type="InterPro" id="IPR000577">
    <property type="entry name" value="Carb_kinase_FGGY"/>
</dbReference>
<dbReference type="Pfam" id="PF02782">
    <property type="entry name" value="FGGY_C"/>
    <property type="match status" value="1"/>
</dbReference>
<dbReference type="GO" id="GO:0042732">
    <property type="term" value="P:D-xylose metabolic process"/>
    <property type="evidence" value="ECO:0007669"/>
    <property type="project" value="UniProtKB-KW"/>
</dbReference>
<dbReference type="PANTHER" id="PTHR43095">
    <property type="entry name" value="SUGAR KINASE"/>
    <property type="match status" value="1"/>
</dbReference>
<keyword evidence="5 8" id="KW-0418">Kinase</keyword>
<dbReference type="KEGG" id="panc:E2636_16525"/>
<dbReference type="OrthoDB" id="9805576at2"/>
<evidence type="ECO:0000256" key="7">
    <source>
        <dbReference type="ARBA" id="ARBA00023277"/>
    </source>
</evidence>
<dbReference type="InterPro" id="IPR018484">
    <property type="entry name" value="FGGY_N"/>
</dbReference>
<dbReference type="PANTHER" id="PTHR43095:SF5">
    <property type="entry name" value="XYLULOSE KINASE"/>
    <property type="match status" value="1"/>
</dbReference>
<evidence type="ECO:0000256" key="9">
    <source>
        <dbReference type="RuleBase" id="RU003733"/>
    </source>
</evidence>
<dbReference type="Proteomes" id="UP000294292">
    <property type="component" value="Chromosome"/>
</dbReference>
<evidence type="ECO:0000256" key="2">
    <source>
        <dbReference type="ARBA" id="ARBA00022629"/>
    </source>
</evidence>
<organism evidence="13 14">
    <name type="scientific">Paenisporosarcina antarctica</name>
    <dbReference type="NCBI Taxonomy" id="417367"/>
    <lineage>
        <taxon>Bacteria</taxon>
        <taxon>Bacillati</taxon>
        <taxon>Bacillota</taxon>
        <taxon>Bacilli</taxon>
        <taxon>Bacillales</taxon>
        <taxon>Caryophanaceae</taxon>
        <taxon>Paenisporosarcina</taxon>
    </lineage>
</organism>
<comment type="similarity">
    <text evidence="1 8 9">Belongs to the FGGY kinase family.</text>
</comment>
<evidence type="ECO:0000313" key="14">
    <source>
        <dbReference type="Proteomes" id="UP000294292"/>
    </source>
</evidence>
<dbReference type="InterPro" id="IPR043129">
    <property type="entry name" value="ATPase_NBD"/>
</dbReference>
<dbReference type="EMBL" id="CP038015">
    <property type="protein sequence ID" value="QBP42651.1"/>
    <property type="molecule type" value="Genomic_DNA"/>
</dbReference>
<gene>
    <name evidence="8 10 13" type="primary">xylB</name>
    <name evidence="13" type="ORF">E2636_16525</name>
</gene>
<evidence type="ECO:0000259" key="12">
    <source>
        <dbReference type="Pfam" id="PF02782"/>
    </source>
</evidence>
<dbReference type="InterPro" id="IPR050406">
    <property type="entry name" value="FGGY_Carb_Kinase"/>
</dbReference>
<keyword evidence="3 8" id="KW-0808">Transferase</keyword>
<comment type="function">
    <text evidence="8">Catalyzes the phosphorylation of D-xylulose to D-xylulose 5-phosphate.</text>
</comment>
<evidence type="ECO:0000313" key="13">
    <source>
        <dbReference type="EMBL" id="QBP42651.1"/>
    </source>
</evidence>
<feature type="domain" description="Carbohydrate kinase FGGY C-terminal" evidence="12">
    <location>
        <begin position="256"/>
        <end position="441"/>
    </location>
</feature>